<gene>
    <name evidence="3" type="ORF">SteCoe_24252</name>
</gene>
<dbReference type="AlphaFoldDB" id="A0A1R2BIE5"/>
<dbReference type="OrthoDB" id="297041at2759"/>
<keyword evidence="4" id="KW-1185">Reference proteome</keyword>
<feature type="region of interest" description="Disordered" evidence="2">
    <location>
        <begin position="1"/>
        <end position="23"/>
    </location>
</feature>
<comment type="caution">
    <text evidence="3">The sequence shown here is derived from an EMBL/GenBank/DDBJ whole genome shotgun (WGS) entry which is preliminary data.</text>
</comment>
<protein>
    <submittedName>
        <fullName evidence="3">Uncharacterized protein</fullName>
    </submittedName>
</protein>
<reference evidence="3 4" key="1">
    <citation type="submission" date="2016-11" db="EMBL/GenBank/DDBJ databases">
        <title>The macronuclear genome of Stentor coeruleus: a giant cell with tiny introns.</title>
        <authorList>
            <person name="Slabodnick M."/>
            <person name="Ruby J.G."/>
            <person name="Reiff S.B."/>
            <person name="Swart E.C."/>
            <person name="Gosai S."/>
            <person name="Prabakaran S."/>
            <person name="Witkowska E."/>
            <person name="Larue G.E."/>
            <person name="Fisher S."/>
            <person name="Freeman R.M."/>
            <person name="Gunawardena J."/>
            <person name="Chu W."/>
            <person name="Stover N.A."/>
            <person name="Gregory B.D."/>
            <person name="Nowacki M."/>
            <person name="Derisi J."/>
            <person name="Roy S.W."/>
            <person name="Marshall W.F."/>
            <person name="Sood P."/>
        </authorList>
    </citation>
    <scope>NUCLEOTIDE SEQUENCE [LARGE SCALE GENOMIC DNA]</scope>
    <source>
        <strain evidence="3">WM001</strain>
    </source>
</reference>
<organism evidence="3 4">
    <name type="scientific">Stentor coeruleus</name>
    <dbReference type="NCBI Taxonomy" id="5963"/>
    <lineage>
        <taxon>Eukaryota</taxon>
        <taxon>Sar</taxon>
        <taxon>Alveolata</taxon>
        <taxon>Ciliophora</taxon>
        <taxon>Postciliodesmatophora</taxon>
        <taxon>Heterotrichea</taxon>
        <taxon>Heterotrichida</taxon>
        <taxon>Stentoridae</taxon>
        <taxon>Stentor</taxon>
    </lineage>
</organism>
<feature type="region of interest" description="Disordered" evidence="2">
    <location>
        <begin position="595"/>
        <end position="617"/>
    </location>
</feature>
<sequence>MSNSNIRITESRSYSSSRSSKLDVQPVIPSPLPQAPLMSFDLHFDTLKDYLNNVTTIVNQQGHVIKTIVEELKTRVTTTDIIEIFASVSNVVPPELGRSTAGKTGDEWKDTITGAVQKIGLMGERLVDLSNFKLQTQETIHGINTQLKTKAEISYVKKKNKAVKKKLMDELKTRQDLIMNHIKDEDDILAARINELNKKFADLELNTFWKLKDVEDLLKVRVNEKYVADAIAGLEERLKKNLDDMNRGSLSKLERHIKELEKELEKLAIDQASKIKALKEDVYENLNKKSTITDMLNLQKELEMLAKSIKSFHDSNYSTKIADLTAKLAKLEELLKALNSKISDENFSEEIEGLKSALDLMKYELDKKADKNLIADMYSKGNEPKQDQVQEKHDFNEFWKFREKTMEQIKTIENRIEKLMKNSELTGIKKILNTKANEEEVKGELSSHGFKIIEIDSLVNQHSKDIEGLIGMIKKLNMTFSDFSSQSGLALIGRKQANPQICLSCGRGDTNFAPIQAHVMGKDGKIYKADASIGKSVKQFDLEAYETGAEVFAMDTHEHAHFRRWEDTEVRESREIKEVREVKKIPLNVVLGKERKSSSMLPSAKNVRPQSAKTNFH</sequence>
<evidence type="ECO:0000313" key="3">
    <source>
        <dbReference type="EMBL" id="OMJ76385.1"/>
    </source>
</evidence>
<feature type="coiled-coil region" evidence="1">
    <location>
        <begin position="250"/>
        <end position="277"/>
    </location>
</feature>
<evidence type="ECO:0000256" key="2">
    <source>
        <dbReference type="SAM" id="MobiDB-lite"/>
    </source>
</evidence>
<accession>A0A1R2BIE5</accession>
<keyword evidence="1" id="KW-0175">Coiled coil</keyword>
<feature type="compositionally biased region" description="Polar residues" evidence="2">
    <location>
        <begin position="608"/>
        <end position="617"/>
    </location>
</feature>
<evidence type="ECO:0000256" key="1">
    <source>
        <dbReference type="SAM" id="Coils"/>
    </source>
</evidence>
<evidence type="ECO:0000313" key="4">
    <source>
        <dbReference type="Proteomes" id="UP000187209"/>
    </source>
</evidence>
<name>A0A1R2BIE5_9CILI</name>
<proteinExistence type="predicted"/>
<dbReference type="EMBL" id="MPUH01000634">
    <property type="protein sequence ID" value="OMJ76385.1"/>
    <property type="molecule type" value="Genomic_DNA"/>
</dbReference>
<dbReference type="Proteomes" id="UP000187209">
    <property type="component" value="Unassembled WGS sequence"/>
</dbReference>